<name>A0A5S9M2B7_BACIA</name>
<evidence type="ECO:0000313" key="1">
    <source>
        <dbReference type="EMBL" id="BBP87730.1"/>
    </source>
</evidence>
<accession>A0A5S9M2B7</accession>
<evidence type="ECO:0000313" key="2">
    <source>
        <dbReference type="Proteomes" id="UP000464658"/>
    </source>
</evidence>
<protein>
    <submittedName>
        <fullName evidence="1">Uncharacterized protein</fullName>
    </submittedName>
</protein>
<dbReference type="EMBL" id="AP021906">
    <property type="protein sequence ID" value="BBP87730.1"/>
    <property type="molecule type" value="Genomic_DNA"/>
</dbReference>
<dbReference type="AlphaFoldDB" id="A0A5S9M2B7"/>
<organism evidence="1 2">
    <name type="scientific">Bacillus safensis</name>
    <dbReference type="NCBI Taxonomy" id="561879"/>
    <lineage>
        <taxon>Bacteria</taxon>
        <taxon>Bacillati</taxon>
        <taxon>Bacillota</taxon>
        <taxon>Bacilli</taxon>
        <taxon>Bacillales</taxon>
        <taxon>Bacillaceae</taxon>
        <taxon>Bacillus</taxon>
    </lineage>
</organism>
<proteinExistence type="predicted"/>
<reference evidence="1 2" key="1">
    <citation type="submission" date="2019-12" db="EMBL/GenBank/DDBJ databases">
        <title>Full genome sequence of a Bacillus safensis strain isolated from commercially available natto in Indonesia.</title>
        <authorList>
            <person name="Yoshida M."/>
            <person name="Uomi M."/>
            <person name="Waturangi D."/>
            <person name="Ekaputri J.J."/>
            <person name="Setiamarga D.H.E."/>
        </authorList>
    </citation>
    <scope>NUCLEOTIDE SEQUENCE [LARGE SCALE GENOMIC DNA]</scope>
    <source>
        <strain evidence="1 2">IDN1</strain>
    </source>
</reference>
<dbReference type="Proteomes" id="UP000464658">
    <property type="component" value="Chromosome"/>
</dbReference>
<gene>
    <name evidence="1" type="ORF">BsIDN1_13480</name>
</gene>
<sequence>MLTAKHVPLKKLAEAAQLAREEYGCMVLVEAIQGLTKELLRVDLFQVDVL</sequence>